<evidence type="ECO:0008006" key="5">
    <source>
        <dbReference type="Google" id="ProtNLM"/>
    </source>
</evidence>
<evidence type="ECO:0000313" key="3">
    <source>
        <dbReference type="EMBL" id="GGQ00157.1"/>
    </source>
</evidence>
<protein>
    <recommendedName>
        <fullName evidence="5">Lectin-like protein BA14k</fullName>
    </recommendedName>
</protein>
<feature type="compositionally biased region" description="Low complexity" evidence="1">
    <location>
        <begin position="31"/>
        <end position="41"/>
    </location>
</feature>
<name>A0ABQ2QYX2_9ACTN</name>
<keyword evidence="2" id="KW-0732">Signal</keyword>
<sequence length="117" mass="12494">MYGKRELTALGTALLAALAIGAVSVSAASAAPTPAGTADTAQSAAQPTIAPRRPPQDDYWRGYRDGYRAAGQDCVSAYANSLRSLASPGMTRMSDYDRGWLDGYDDGYARFCRRPPR</sequence>
<feature type="region of interest" description="Disordered" evidence="1">
    <location>
        <begin position="31"/>
        <end position="57"/>
    </location>
</feature>
<feature type="signal peptide" evidence="2">
    <location>
        <begin position="1"/>
        <end position="30"/>
    </location>
</feature>
<comment type="caution">
    <text evidence="3">The sequence shown here is derived from an EMBL/GenBank/DDBJ whole genome shotgun (WGS) entry which is preliminary data.</text>
</comment>
<proteinExistence type="predicted"/>
<evidence type="ECO:0000256" key="1">
    <source>
        <dbReference type="SAM" id="MobiDB-lite"/>
    </source>
</evidence>
<organism evidence="3 4">
    <name type="scientific">Streptosporangium pseudovulgare</name>
    <dbReference type="NCBI Taxonomy" id="35765"/>
    <lineage>
        <taxon>Bacteria</taxon>
        <taxon>Bacillati</taxon>
        <taxon>Actinomycetota</taxon>
        <taxon>Actinomycetes</taxon>
        <taxon>Streptosporangiales</taxon>
        <taxon>Streptosporangiaceae</taxon>
        <taxon>Streptosporangium</taxon>
    </lineage>
</organism>
<dbReference type="RefSeq" id="WP_189247329.1">
    <property type="nucleotide sequence ID" value="NZ_BMQJ01000007.1"/>
</dbReference>
<evidence type="ECO:0000313" key="4">
    <source>
        <dbReference type="Proteomes" id="UP000611554"/>
    </source>
</evidence>
<gene>
    <name evidence="3" type="ORF">GCM10010140_32780</name>
</gene>
<accession>A0ABQ2QYX2</accession>
<keyword evidence="4" id="KW-1185">Reference proteome</keyword>
<feature type="chain" id="PRO_5045433926" description="Lectin-like protein BA14k" evidence="2">
    <location>
        <begin position="31"/>
        <end position="117"/>
    </location>
</feature>
<evidence type="ECO:0000256" key="2">
    <source>
        <dbReference type="SAM" id="SignalP"/>
    </source>
</evidence>
<dbReference type="EMBL" id="BMQJ01000007">
    <property type="protein sequence ID" value="GGQ00157.1"/>
    <property type="molecule type" value="Genomic_DNA"/>
</dbReference>
<reference evidence="4" key="1">
    <citation type="journal article" date="2019" name="Int. J. Syst. Evol. Microbiol.">
        <title>The Global Catalogue of Microorganisms (GCM) 10K type strain sequencing project: providing services to taxonomists for standard genome sequencing and annotation.</title>
        <authorList>
            <consortium name="The Broad Institute Genomics Platform"/>
            <consortium name="The Broad Institute Genome Sequencing Center for Infectious Disease"/>
            <person name="Wu L."/>
            <person name="Ma J."/>
        </authorList>
    </citation>
    <scope>NUCLEOTIDE SEQUENCE [LARGE SCALE GENOMIC DNA]</scope>
    <source>
        <strain evidence="4">JCM 3115</strain>
    </source>
</reference>
<dbReference type="Proteomes" id="UP000611554">
    <property type="component" value="Unassembled WGS sequence"/>
</dbReference>